<dbReference type="InterPro" id="IPR014710">
    <property type="entry name" value="RmlC-like_jellyroll"/>
</dbReference>
<dbReference type="GO" id="GO:0005975">
    <property type="term" value="P:carbohydrate metabolic process"/>
    <property type="evidence" value="ECO:0007669"/>
    <property type="project" value="InterPro"/>
</dbReference>
<dbReference type="EMBL" id="BTRK01000006">
    <property type="protein sequence ID" value="GMR57855.1"/>
    <property type="molecule type" value="Genomic_DNA"/>
</dbReference>
<dbReference type="GO" id="GO:0005829">
    <property type="term" value="C:cytosol"/>
    <property type="evidence" value="ECO:0007669"/>
    <property type="project" value="TreeGrafter"/>
</dbReference>
<evidence type="ECO:0000259" key="12">
    <source>
        <dbReference type="Pfam" id="PF20512"/>
    </source>
</evidence>
<dbReference type="Pfam" id="PF20511">
    <property type="entry name" value="PMI_typeI_cat"/>
    <property type="match status" value="1"/>
</dbReference>
<dbReference type="PANTHER" id="PTHR10309:SF2">
    <property type="entry name" value="MANNOSE-6-PHOSPHATE ISOMERASE"/>
    <property type="match status" value="1"/>
</dbReference>
<dbReference type="InterPro" id="IPR016305">
    <property type="entry name" value="Mannose-6-P_Isomerase"/>
</dbReference>
<dbReference type="PANTHER" id="PTHR10309">
    <property type="entry name" value="MANNOSE-6-PHOSPHATE ISOMERASE"/>
    <property type="match status" value="1"/>
</dbReference>
<keyword evidence="7" id="KW-0862">Zinc</keyword>
<feature type="domain" description="Phosphomannose isomerase type I helical insertion" evidence="12">
    <location>
        <begin position="185"/>
        <end position="251"/>
    </location>
</feature>
<evidence type="ECO:0000256" key="10">
    <source>
        <dbReference type="ARBA" id="ARBA00030762"/>
    </source>
</evidence>
<dbReference type="CDD" id="cd07011">
    <property type="entry name" value="cupin_PMI_type_I_N"/>
    <property type="match status" value="1"/>
</dbReference>
<dbReference type="GO" id="GO:0009298">
    <property type="term" value="P:GDP-mannose biosynthetic process"/>
    <property type="evidence" value="ECO:0007669"/>
    <property type="project" value="InterPro"/>
</dbReference>
<comment type="catalytic activity">
    <reaction evidence="1">
        <text>D-mannose 6-phosphate = D-fructose 6-phosphate</text>
        <dbReference type="Rhea" id="RHEA:12356"/>
        <dbReference type="ChEBI" id="CHEBI:58735"/>
        <dbReference type="ChEBI" id="CHEBI:61527"/>
        <dbReference type="EC" id="5.3.1.8"/>
    </reaction>
</comment>
<sequence>MERLDCHCNNYEWGKKGEQSEVARLFAAGHPDFTIEKKPYSELWMGTHPDGPAKIRASARKLSEALAMSESAKQLANNNRRDNVHLPFIMKVMSIDRTLSLQVHPTKEQAVRLHARDPLHYPDEHHKPELAYALTKFELLCGFRPANELLENLEAFPPLRRLFGTGSCDKLRNLICAGFEQTHLKCRIALAEMFKRMMDVDSGDLKEMLFETFELLDAGVRGSLREDTVAVIKKMARDFPGDVGIFSPLFLNHMVLMPGECCYYAAEELHAYLSGECVECVGCSNNTIRAACTPKYIDREALVEVLNYRMTAPEDYLVPGIPLSGAHAHVDEYAPDCRDFQLHCIRIEAAAATRGFAAKPLPVLDCASITVFVAGEGVIAEMDERDEEVKRQAVSRGDIIYIPPGCSVQVVECTADLEAYRTFSYEDGPDHDSRTVVAKPAQAAHFAPESARTVPMAVKKAVPITIQAPAPAKVKFTLVDEEKPRMNMATDMDGIC</sequence>
<dbReference type="Pfam" id="PF20512">
    <property type="entry name" value="PMI_typeI_hel"/>
    <property type="match status" value="1"/>
</dbReference>
<evidence type="ECO:0000256" key="6">
    <source>
        <dbReference type="ARBA" id="ARBA00022723"/>
    </source>
</evidence>
<feature type="domain" description="Phosphomannose isomerase type I catalytic" evidence="11">
    <location>
        <begin position="2"/>
        <end position="145"/>
    </location>
</feature>
<dbReference type="Gene3D" id="2.60.120.10">
    <property type="entry name" value="Jelly Rolls"/>
    <property type="match status" value="2"/>
</dbReference>
<dbReference type="InterPro" id="IPR046457">
    <property type="entry name" value="PMI_typeI_cat"/>
</dbReference>
<dbReference type="FunFam" id="1.10.441.10:FF:000003">
    <property type="entry name" value="Mannose-6-phosphate isomerase"/>
    <property type="match status" value="1"/>
</dbReference>
<evidence type="ECO:0000259" key="11">
    <source>
        <dbReference type="Pfam" id="PF20511"/>
    </source>
</evidence>
<dbReference type="PRINTS" id="PR00714">
    <property type="entry name" value="MAN6PISMRASE"/>
</dbReference>
<comment type="caution">
    <text evidence="13">The sequence shown here is derived from an EMBL/GenBank/DDBJ whole genome shotgun (WGS) entry which is preliminary data.</text>
</comment>
<dbReference type="GO" id="GO:0008270">
    <property type="term" value="F:zinc ion binding"/>
    <property type="evidence" value="ECO:0007669"/>
    <property type="project" value="InterPro"/>
</dbReference>
<evidence type="ECO:0000256" key="7">
    <source>
        <dbReference type="ARBA" id="ARBA00022833"/>
    </source>
</evidence>
<keyword evidence="14" id="KW-1185">Reference proteome</keyword>
<dbReference type="InterPro" id="IPR046458">
    <property type="entry name" value="PMI_typeI_hel"/>
</dbReference>
<accession>A0AAN5IB90</accession>
<evidence type="ECO:0000256" key="8">
    <source>
        <dbReference type="ARBA" id="ARBA00023235"/>
    </source>
</evidence>
<dbReference type="InterPro" id="IPR011051">
    <property type="entry name" value="RmlC_Cupin_sf"/>
</dbReference>
<comment type="cofactor">
    <cofactor evidence="2">
        <name>Zn(2+)</name>
        <dbReference type="ChEBI" id="CHEBI:29105"/>
    </cofactor>
</comment>
<name>A0AAN5IB90_9BILA</name>
<evidence type="ECO:0000256" key="9">
    <source>
        <dbReference type="ARBA" id="ARBA00029741"/>
    </source>
</evidence>
<evidence type="ECO:0000256" key="2">
    <source>
        <dbReference type="ARBA" id="ARBA00001947"/>
    </source>
</evidence>
<dbReference type="InterPro" id="IPR001250">
    <property type="entry name" value="Man6P_Isoase-1"/>
</dbReference>
<organism evidence="13 14">
    <name type="scientific">Pristionchus mayeri</name>
    <dbReference type="NCBI Taxonomy" id="1317129"/>
    <lineage>
        <taxon>Eukaryota</taxon>
        <taxon>Metazoa</taxon>
        <taxon>Ecdysozoa</taxon>
        <taxon>Nematoda</taxon>
        <taxon>Chromadorea</taxon>
        <taxon>Rhabditida</taxon>
        <taxon>Rhabditina</taxon>
        <taxon>Diplogasteromorpha</taxon>
        <taxon>Diplogasteroidea</taxon>
        <taxon>Neodiplogasteridae</taxon>
        <taxon>Pristionchus</taxon>
    </lineage>
</organism>
<evidence type="ECO:0000256" key="4">
    <source>
        <dbReference type="ARBA" id="ARBA00010772"/>
    </source>
</evidence>
<gene>
    <name evidence="13" type="ORF">PMAYCL1PPCAC_28050</name>
</gene>
<keyword evidence="8" id="KW-0413">Isomerase</keyword>
<keyword evidence="6" id="KW-0479">Metal-binding</keyword>
<proteinExistence type="inferred from homology"/>
<evidence type="ECO:0000256" key="1">
    <source>
        <dbReference type="ARBA" id="ARBA00000757"/>
    </source>
</evidence>
<dbReference type="Gene3D" id="1.10.441.10">
    <property type="entry name" value="Phosphomannose Isomerase, domain 2"/>
    <property type="match status" value="1"/>
</dbReference>
<comment type="pathway">
    <text evidence="3">Nucleotide-sugar biosynthesis; GDP-alpha-D-mannose biosynthesis; alpha-D-mannose 1-phosphate from D-fructose 6-phosphate: step 1/2.</text>
</comment>
<dbReference type="Proteomes" id="UP001328107">
    <property type="component" value="Unassembled WGS sequence"/>
</dbReference>
<evidence type="ECO:0000256" key="5">
    <source>
        <dbReference type="ARBA" id="ARBA00011956"/>
    </source>
</evidence>
<evidence type="ECO:0000256" key="3">
    <source>
        <dbReference type="ARBA" id="ARBA00004666"/>
    </source>
</evidence>
<evidence type="ECO:0000313" key="13">
    <source>
        <dbReference type="EMBL" id="GMR57855.1"/>
    </source>
</evidence>
<dbReference type="EC" id="5.3.1.8" evidence="5"/>
<dbReference type="SUPFAM" id="SSF51182">
    <property type="entry name" value="RmlC-like cupins"/>
    <property type="match status" value="1"/>
</dbReference>
<dbReference type="GO" id="GO:0004476">
    <property type="term" value="F:mannose-6-phosphate isomerase activity"/>
    <property type="evidence" value="ECO:0007669"/>
    <property type="project" value="UniProtKB-EC"/>
</dbReference>
<protein>
    <recommendedName>
        <fullName evidence="5">mannose-6-phosphate isomerase</fullName>
        <ecNumber evidence="5">5.3.1.8</ecNumber>
    </recommendedName>
    <alternativeName>
        <fullName evidence="9">Phosphohexomutase</fullName>
    </alternativeName>
    <alternativeName>
        <fullName evidence="10">Phosphomannose isomerase</fullName>
    </alternativeName>
</protein>
<comment type="similarity">
    <text evidence="4">Belongs to the mannose-6-phosphate isomerase type 1 family.</text>
</comment>
<dbReference type="NCBIfam" id="TIGR00218">
    <property type="entry name" value="manA"/>
    <property type="match status" value="1"/>
</dbReference>
<dbReference type="AlphaFoldDB" id="A0AAN5IB90"/>
<reference evidence="14" key="1">
    <citation type="submission" date="2022-10" db="EMBL/GenBank/DDBJ databases">
        <title>Genome assembly of Pristionchus species.</title>
        <authorList>
            <person name="Yoshida K."/>
            <person name="Sommer R.J."/>
        </authorList>
    </citation>
    <scope>NUCLEOTIDE SEQUENCE [LARGE SCALE GENOMIC DNA]</scope>
    <source>
        <strain evidence="14">RS5460</strain>
    </source>
</reference>
<evidence type="ECO:0000313" key="14">
    <source>
        <dbReference type="Proteomes" id="UP001328107"/>
    </source>
</evidence>